<keyword evidence="1 3" id="KW-0456">Lyase</keyword>
<evidence type="ECO:0000313" key="6">
    <source>
        <dbReference type="EMBL" id="OHA56830.1"/>
    </source>
</evidence>
<dbReference type="PANTHER" id="PTHR34183:SF8">
    <property type="entry name" value="ENDOLYTIC PEPTIDOGLYCAN TRANSGLYCOSYLASE RLPA-RELATED"/>
    <property type="match status" value="1"/>
</dbReference>
<dbReference type="STRING" id="1802435.A2114_02005"/>
<reference evidence="6 7" key="1">
    <citation type="journal article" date="2016" name="Nat. Commun.">
        <title>Thousands of microbial genomes shed light on interconnected biogeochemical processes in an aquifer system.</title>
        <authorList>
            <person name="Anantharaman K."/>
            <person name="Brown C.T."/>
            <person name="Hug L.A."/>
            <person name="Sharon I."/>
            <person name="Castelle C.J."/>
            <person name="Probst A.J."/>
            <person name="Thomas B.C."/>
            <person name="Singh A."/>
            <person name="Wilkins M.J."/>
            <person name="Karaoz U."/>
            <person name="Brodie E.L."/>
            <person name="Williams K.H."/>
            <person name="Hubbard S.S."/>
            <person name="Banfield J.F."/>
        </authorList>
    </citation>
    <scope>NUCLEOTIDE SEQUENCE [LARGE SCALE GENOMIC DNA]</scope>
</reference>
<accession>A0A1G2Q8F9</accession>
<dbReference type="GO" id="GO:0008932">
    <property type="term" value="F:lytic endotransglycosylase activity"/>
    <property type="evidence" value="ECO:0007669"/>
    <property type="project" value="UniProtKB-UniRule"/>
</dbReference>
<dbReference type="GO" id="GO:0000270">
    <property type="term" value="P:peptidoglycan metabolic process"/>
    <property type="evidence" value="ECO:0007669"/>
    <property type="project" value="UniProtKB-UniRule"/>
</dbReference>
<dbReference type="HAMAP" id="MF_02071">
    <property type="entry name" value="RlpA"/>
    <property type="match status" value="1"/>
</dbReference>
<dbReference type="AlphaFoldDB" id="A0A1G2Q8F9"/>
<name>A0A1G2Q8F9_9BACT</name>
<gene>
    <name evidence="3" type="primary">rlpA</name>
    <name evidence="6" type="ORF">A2114_02005</name>
</gene>
<dbReference type="NCBIfam" id="TIGR00413">
    <property type="entry name" value="rlpA"/>
    <property type="match status" value="1"/>
</dbReference>
<organism evidence="6 7">
    <name type="scientific">Candidatus Vogelbacteria bacterium GWA1_51_14</name>
    <dbReference type="NCBI Taxonomy" id="1802435"/>
    <lineage>
        <taxon>Bacteria</taxon>
        <taxon>Candidatus Vogeliibacteriota</taxon>
    </lineage>
</organism>
<dbReference type="CDD" id="cd22268">
    <property type="entry name" value="DPBB_RlpA-like"/>
    <property type="match status" value="1"/>
</dbReference>
<protein>
    <recommendedName>
        <fullName evidence="3">Probable endolytic peptidoglycan transglycosylase RlpA</fullName>
        <ecNumber evidence="3">4.2.2.-</ecNumber>
    </recommendedName>
</protein>
<dbReference type="Proteomes" id="UP000176494">
    <property type="component" value="Unassembled WGS sequence"/>
</dbReference>
<dbReference type="EC" id="4.2.2.-" evidence="3"/>
<dbReference type="InterPro" id="IPR012997">
    <property type="entry name" value="RplA"/>
</dbReference>
<proteinExistence type="inferred from homology"/>
<evidence type="ECO:0000256" key="4">
    <source>
        <dbReference type="RuleBase" id="RU003495"/>
    </source>
</evidence>
<dbReference type="GO" id="GO:0071555">
    <property type="term" value="P:cell wall organization"/>
    <property type="evidence" value="ECO:0007669"/>
    <property type="project" value="UniProtKB-KW"/>
</dbReference>
<comment type="caution">
    <text evidence="6">The sequence shown here is derived from an EMBL/GenBank/DDBJ whole genome shotgun (WGS) entry which is preliminary data.</text>
</comment>
<evidence type="ECO:0000256" key="1">
    <source>
        <dbReference type="ARBA" id="ARBA00023239"/>
    </source>
</evidence>
<evidence type="ECO:0000259" key="5">
    <source>
        <dbReference type="Pfam" id="PF03330"/>
    </source>
</evidence>
<keyword evidence="2 3" id="KW-0961">Cell wall biogenesis/degradation</keyword>
<dbReference type="InterPro" id="IPR034718">
    <property type="entry name" value="RlpA"/>
</dbReference>
<evidence type="ECO:0000256" key="3">
    <source>
        <dbReference type="HAMAP-Rule" id="MF_02071"/>
    </source>
</evidence>
<dbReference type="InterPro" id="IPR036908">
    <property type="entry name" value="RlpA-like_sf"/>
</dbReference>
<dbReference type="EMBL" id="MHTG01000029">
    <property type="protein sequence ID" value="OHA56830.1"/>
    <property type="molecule type" value="Genomic_DNA"/>
</dbReference>
<comment type="similarity">
    <text evidence="3 4">Belongs to the RlpA family.</text>
</comment>
<dbReference type="Gene3D" id="2.40.40.10">
    <property type="entry name" value="RlpA-like domain"/>
    <property type="match status" value="1"/>
</dbReference>
<sequence>MSTAIAVMALFITPQDTTPPNQVVTMNASYYGGSDGFHGRQMASGERFNAQDPTVAAHKTLPFGTKIKLTNPQTGQAQLVEVKDRGPFEPGRQLDVSAAAAKNLGFKEQGVAKLEAEIIGAKP</sequence>
<comment type="function">
    <text evidence="3">Lytic transglycosylase with a strong preference for naked glycan strands that lack stem peptides.</text>
</comment>
<dbReference type="PANTHER" id="PTHR34183">
    <property type="entry name" value="ENDOLYTIC PEPTIDOGLYCAN TRANSGLYCOSYLASE RLPA"/>
    <property type="match status" value="1"/>
</dbReference>
<evidence type="ECO:0000256" key="2">
    <source>
        <dbReference type="ARBA" id="ARBA00023316"/>
    </source>
</evidence>
<dbReference type="Pfam" id="PF03330">
    <property type="entry name" value="DPBB_1"/>
    <property type="match status" value="1"/>
</dbReference>
<dbReference type="SUPFAM" id="SSF50685">
    <property type="entry name" value="Barwin-like endoglucanases"/>
    <property type="match status" value="1"/>
</dbReference>
<dbReference type="InterPro" id="IPR009009">
    <property type="entry name" value="RlpA-like_DPBB"/>
</dbReference>
<evidence type="ECO:0000313" key="7">
    <source>
        <dbReference type="Proteomes" id="UP000176494"/>
    </source>
</evidence>
<feature type="domain" description="RlpA-like protein double-psi beta-barrel" evidence="5">
    <location>
        <begin position="25"/>
        <end position="114"/>
    </location>
</feature>